<dbReference type="SUPFAM" id="SSF49354">
    <property type="entry name" value="PapD-like"/>
    <property type="match status" value="1"/>
</dbReference>
<protein>
    <submittedName>
        <fullName evidence="8">Putative fimbrial chaperone protein ElfD</fullName>
    </submittedName>
</protein>
<evidence type="ECO:0000259" key="7">
    <source>
        <dbReference type="Pfam" id="PF02753"/>
    </source>
</evidence>
<dbReference type="SUPFAM" id="SSF49584">
    <property type="entry name" value="Periplasmic chaperone C-domain"/>
    <property type="match status" value="1"/>
</dbReference>
<dbReference type="InterPro" id="IPR008962">
    <property type="entry name" value="PapD-like_sf"/>
</dbReference>
<dbReference type="PRINTS" id="PR00969">
    <property type="entry name" value="CHAPERONPILI"/>
</dbReference>
<evidence type="ECO:0000256" key="4">
    <source>
        <dbReference type="ARBA" id="ARBA00022764"/>
    </source>
</evidence>
<keyword evidence="9" id="KW-1185">Reference proteome</keyword>
<dbReference type="PANTHER" id="PTHR30251:SF2">
    <property type="entry name" value="FIMBRIAL CHAPERONE YADV-RELATED"/>
    <property type="match status" value="1"/>
</dbReference>
<name>A0A1B8YBC7_9GAMM</name>
<proteinExistence type="inferred from homology"/>
<feature type="domain" description="Pili assembly chaperone N-terminal" evidence="6">
    <location>
        <begin position="54"/>
        <end position="179"/>
    </location>
</feature>
<dbReference type="InterPro" id="IPR016147">
    <property type="entry name" value="Pili_assmbl_chaperone_N"/>
</dbReference>
<evidence type="ECO:0000256" key="3">
    <source>
        <dbReference type="ARBA" id="ARBA00022729"/>
    </source>
</evidence>
<evidence type="ECO:0000256" key="1">
    <source>
        <dbReference type="ARBA" id="ARBA00004418"/>
    </source>
</evidence>
<dbReference type="Pfam" id="PF02753">
    <property type="entry name" value="PapD_C"/>
    <property type="match status" value="1"/>
</dbReference>
<accession>A0A1B8YBC7</accession>
<dbReference type="InterPro" id="IPR016148">
    <property type="entry name" value="Pili_assmbl_chaperone_C"/>
</dbReference>
<dbReference type="InterPro" id="IPR001829">
    <property type="entry name" value="Pili_assmbl_chaperone_bac"/>
</dbReference>
<dbReference type="Proteomes" id="UP000092665">
    <property type="component" value="Unassembled WGS sequence"/>
</dbReference>
<evidence type="ECO:0000256" key="2">
    <source>
        <dbReference type="ARBA" id="ARBA00007399"/>
    </source>
</evidence>
<dbReference type="GO" id="GO:0030288">
    <property type="term" value="C:outer membrane-bounded periplasmic space"/>
    <property type="evidence" value="ECO:0007669"/>
    <property type="project" value="InterPro"/>
</dbReference>
<evidence type="ECO:0000256" key="5">
    <source>
        <dbReference type="ARBA" id="ARBA00023186"/>
    </source>
</evidence>
<gene>
    <name evidence="8" type="primary">elfD_4</name>
    <name evidence="8" type="ORF">Phpb_04581</name>
</gene>
<evidence type="ECO:0000259" key="6">
    <source>
        <dbReference type="Pfam" id="PF00345"/>
    </source>
</evidence>
<dbReference type="InterPro" id="IPR036316">
    <property type="entry name" value="Pili_assmbl_chap_C_dom_sf"/>
</dbReference>
<sequence>MIDDAFYQVVTGGQSQNSEKEKMIHKLRLPNIIVKSFVLGVFLFTSQSQAEGGFGIDVTRIIFLQDKAATTVSVRNTTTNIPYLVTTKITRTVDGKGKAPFYVTPPLFRLDPKGTNVLRILGDTSKLPTDRESVFYFNASAIPGSNNPPSQRFEETKIGGGITYAIGNTIKLFYRPTGLVGTPEQAYKALRFTHASGGVQVSNNSPYHISFTQIKVDGVPVKFSESHPQMLAPFSSHVYPAQNNQNKKKVEWAVISDLGGGENFNGEIQ</sequence>
<dbReference type="PANTHER" id="PTHR30251">
    <property type="entry name" value="PILUS ASSEMBLY CHAPERONE"/>
    <property type="match status" value="1"/>
</dbReference>
<dbReference type="EMBL" id="LOIC01000099">
    <property type="protein sequence ID" value="OCA52448.1"/>
    <property type="molecule type" value="Genomic_DNA"/>
</dbReference>
<dbReference type="PATRIC" id="fig|29488.15.peg.5032"/>
<evidence type="ECO:0000313" key="8">
    <source>
        <dbReference type="EMBL" id="OCA52448.1"/>
    </source>
</evidence>
<keyword evidence="5" id="KW-0143">Chaperone</keyword>
<organism evidence="8 9">
    <name type="scientific">Photorhabdus namnaonensis</name>
    <dbReference type="NCBI Taxonomy" id="1851568"/>
    <lineage>
        <taxon>Bacteria</taxon>
        <taxon>Pseudomonadati</taxon>
        <taxon>Pseudomonadota</taxon>
        <taxon>Gammaproteobacteria</taxon>
        <taxon>Enterobacterales</taxon>
        <taxon>Morganellaceae</taxon>
        <taxon>Photorhabdus</taxon>
    </lineage>
</organism>
<dbReference type="GO" id="GO:0071555">
    <property type="term" value="P:cell wall organization"/>
    <property type="evidence" value="ECO:0007669"/>
    <property type="project" value="InterPro"/>
</dbReference>
<comment type="caution">
    <text evidence="8">The sequence shown here is derived from an EMBL/GenBank/DDBJ whole genome shotgun (WGS) entry which is preliminary data.</text>
</comment>
<evidence type="ECO:0000313" key="9">
    <source>
        <dbReference type="Proteomes" id="UP000092665"/>
    </source>
</evidence>
<dbReference type="Pfam" id="PF00345">
    <property type="entry name" value="PapD_N"/>
    <property type="match status" value="1"/>
</dbReference>
<comment type="subcellular location">
    <subcellularLocation>
        <location evidence="1">Periplasm</location>
    </subcellularLocation>
</comment>
<dbReference type="AlphaFoldDB" id="A0A1B8YBC7"/>
<dbReference type="InterPro" id="IPR013783">
    <property type="entry name" value="Ig-like_fold"/>
</dbReference>
<dbReference type="Gene3D" id="2.60.40.10">
    <property type="entry name" value="Immunoglobulins"/>
    <property type="match status" value="2"/>
</dbReference>
<feature type="domain" description="Pili assembly chaperone C-terminal" evidence="7">
    <location>
        <begin position="201"/>
        <end position="260"/>
    </location>
</feature>
<dbReference type="InterPro" id="IPR050643">
    <property type="entry name" value="Periplasmic_pilus_chap"/>
</dbReference>
<comment type="similarity">
    <text evidence="2">Belongs to the periplasmic pilus chaperone family.</text>
</comment>
<keyword evidence="3" id="KW-0732">Signal</keyword>
<reference evidence="9" key="1">
    <citation type="submission" date="2015-11" db="EMBL/GenBank/DDBJ databases">
        <authorList>
            <person name="Tobias N.J."/>
            <person name="Mishra B."/>
            <person name="Gupta D.K."/>
            <person name="Thines M."/>
            <person name="Stinear T.P."/>
            <person name="Bode H.B."/>
        </authorList>
    </citation>
    <scope>NUCLEOTIDE SEQUENCE [LARGE SCALE GENOMIC DNA]</scope>
    <source>
        <strain evidence="9">PB45.5</strain>
    </source>
</reference>
<keyword evidence="4" id="KW-0574">Periplasm</keyword>